<dbReference type="PANTHER" id="PTHR12151:SF25">
    <property type="entry name" value="LINALOOL DEHYDRATASE_ISOMERASE DOMAIN-CONTAINING PROTEIN"/>
    <property type="match status" value="1"/>
</dbReference>
<keyword evidence="5" id="KW-0472">Membrane</keyword>
<evidence type="ECO:0000313" key="8">
    <source>
        <dbReference type="Proteomes" id="UP000216035"/>
    </source>
</evidence>
<evidence type="ECO:0000256" key="2">
    <source>
        <dbReference type="ARBA" id="ARBA00023008"/>
    </source>
</evidence>
<evidence type="ECO:0000256" key="5">
    <source>
        <dbReference type="SAM" id="Phobius"/>
    </source>
</evidence>
<evidence type="ECO:0000259" key="6">
    <source>
        <dbReference type="PROSITE" id="PS51352"/>
    </source>
</evidence>
<organism evidence="7 8">
    <name type="scientific">Flavobacterium aurantiibacter</name>
    <dbReference type="NCBI Taxonomy" id="2023067"/>
    <lineage>
        <taxon>Bacteria</taxon>
        <taxon>Pseudomonadati</taxon>
        <taxon>Bacteroidota</taxon>
        <taxon>Flavobacteriia</taxon>
        <taxon>Flavobacteriales</taxon>
        <taxon>Flavobacteriaceae</taxon>
        <taxon>Flavobacterium</taxon>
    </lineage>
</organism>
<dbReference type="RefSeq" id="WP_094486717.1">
    <property type="nucleotide sequence ID" value="NZ_NOXX01000206.1"/>
</dbReference>
<protein>
    <submittedName>
        <fullName evidence="7">SCO family protein</fullName>
    </submittedName>
</protein>
<feature type="domain" description="Thioredoxin" evidence="6">
    <location>
        <begin position="51"/>
        <end position="217"/>
    </location>
</feature>
<dbReference type="PANTHER" id="PTHR12151">
    <property type="entry name" value="ELECTRON TRANSPORT PROTIN SCO1/SENC FAMILY MEMBER"/>
    <property type="match status" value="1"/>
</dbReference>
<dbReference type="InterPro" id="IPR036249">
    <property type="entry name" value="Thioredoxin-like_sf"/>
</dbReference>
<dbReference type="InterPro" id="IPR013766">
    <property type="entry name" value="Thioredoxin_domain"/>
</dbReference>
<evidence type="ECO:0000256" key="3">
    <source>
        <dbReference type="PIRSR" id="PIRSR603782-1"/>
    </source>
</evidence>
<keyword evidence="2 3" id="KW-0186">Copper</keyword>
<reference evidence="7 8" key="1">
    <citation type="submission" date="2017-07" db="EMBL/GenBank/DDBJ databases">
        <title>Flavobacterium cyanobacteriorum sp. nov., isolated from cyanobacterial aggregates in a eutrophic lake.</title>
        <authorList>
            <person name="Cai H."/>
        </authorList>
    </citation>
    <scope>NUCLEOTIDE SEQUENCE [LARGE SCALE GENOMIC DNA]</scope>
    <source>
        <strain evidence="7 8">TH167</strain>
    </source>
</reference>
<keyword evidence="3" id="KW-0479">Metal-binding</keyword>
<evidence type="ECO:0000256" key="4">
    <source>
        <dbReference type="PIRSR" id="PIRSR603782-2"/>
    </source>
</evidence>
<dbReference type="GO" id="GO:0046872">
    <property type="term" value="F:metal ion binding"/>
    <property type="evidence" value="ECO:0007669"/>
    <property type="project" value="UniProtKB-KW"/>
</dbReference>
<dbReference type="Pfam" id="PF02630">
    <property type="entry name" value="SCO1-SenC"/>
    <property type="match status" value="1"/>
</dbReference>
<dbReference type="Gene3D" id="3.40.30.10">
    <property type="entry name" value="Glutaredoxin"/>
    <property type="match status" value="1"/>
</dbReference>
<sequence length="224" mass="25245">MKNKSYIGIAFVILIFGIWAVPKIVNRYQNSDVVKNDRLNVANIDRKATNVLKIGPAPKFSFKNQNEQVVDNKSLEGKIYLVEFFFTKCPTICPVMNKNMRQIDSTFANRKDFQIVSVSIDPENDTFDVLKKHAEKLGASENWNFVRADKAYTFEVATRGFNLYAGQNNKVAGGFEHSGLFALVDKNGNIKSRTDDFGNPIVYYDGLSAKAVNELITDIKTLLN</sequence>
<dbReference type="CDD" id="cd02968">
    <property type="entry name" value="SCO"/>
    <property type="match status" value="1"/>
</dbReference>
<comment type="similarity">
    <text evidence="1">Belongs to the SCO1/2 family.</text>
</comment>
<feature type="binding site" evidence="3">
    <location>
        <position position="89"/>
    </location>
    <ligand>
        <name>Cu cation</name>
        <dbReference type="ChEBI" id="CHEBI:23378"/>
    </ligand>
</feature>
<feature type="transmembrane region" description="Helical" evidence="5">
    <location>
        <begin position="6"/>
        <end position="25"/>
    </location>
</feature>
<dbReference type="PROSITE" id="PS51352">
    <property type="entry name" value="THIOREDOXIN_2"/>
    <property type="match status" value="1"/>
</dbReference>
<feature type="binding site" evidence="3">
    <location>
        <position position="177"/>
    </location>
    <ligand>
        <name>Cu cation</name>
        <dbReference type="ChEBI" id="CHEBI:23378"/>
    </ligand>
</feature>
<dbReference type="InterPro" id="IPR003782">
    <property type="entry name" value="SCO1/SenC"/>
</dbReference>
<comment type="caution">
    <text evidence="7">The sequence shown here is derived from an EMBL/GenBank/DDBJ whole genome shotgun (WGS) entry which is preliminary data.</text>
</comment>
<dbReference type="Proteomes" id="UP000216035">
    <property type="component" value="Unassembled WGS sequence"/>
</dbReference>
<keyword evidence="4" id="KW-1015">Disulfide bond</keyword>
<feature type="disulfide bond" description="Redox-active" evidence="4">
    <location>
        <begin position="89"/>
        <end position="93"/>
    </location>
</feature>
<dbReference type="SUPFAM" id="SSF52833">
    <property type="entry name" value="Thioredoxin-like"/>
    <property type="match status" value="1"/>
</dbReference>
<gene>
    <name evidence="7" type="ORF">CHX27_10405</name>
</gene>
<keyword evidence="5" id="KW-0812">Transmembrane</keyword>
<evidence type="ECO:0000256" key="1">
    <source>
        <dbReference type="ARBA" id="ARBA00010996"/>
    </source>
</evidence>
<dbReference type="OrthoDB" id="9811998at2"/>
<keyword evidence="8" id="KW-1185">Reference proteome</keyword>
<dbReference type="AlphaFoldDB" id="A0A255ZPH6"/>
<keyword evidence="5" id="KW-1133">Transmembrane helix</keyword>
<dbReference type="EMBL" id="NOXX01000206">
    <property type="protein sequence ID" value="OYQ43302.1"/>
    <property type="molecule type" value="Genomic_DNA"/>
</dbReference>
<name>A0A255ZPH6_9FLAO</name>
<evidence type="ECO:0000313" key="7">
    <source>
        <dbReference type="EMBL" id="OYQ43302.1"/>
    </source>
</evidence>
<accession>A0A255ZPH6</accession>
<proteinExistence type="inferred from homology"/>
<feature type="binding site" evidence="3">
    <location>
        <position position="93"/>
    </location>
    <ligand>
        <name>Cu cation</name>
        <dbReference type="ChEBI" id="CHEBI:23378"/>
    </ligand>
</feature>